<dbReference type="InterPro" id="IPR001547">
    <property type="entry name" value="Glyco_hydro_5"/>
</dbReference>
<keyword evidence="20" id="KW-1185">Reference proteome</keyword>
<feature type="domain" description="Glycoside hydrolase family 5" evidence="18">
    <location>
        <begin position="323"/>
        <end position="521"/>
    </location>
</feature>
<dbReference type="GO" id="GO:0005886">
    <property type="term" value="C:plasma membrane"/>
    <property type="evidence" value="ECO:0007669"/>
    <property type="project" value="UniProtKB-SubCell"/>
</dbReference>
<dbReference type="Pfam" id="PF00150">
    <property type="entry name" value="Cellulase"/>
    <property type="match status" value="1"/>
</dbReference>
<keyword evidence="8 17" id="KW-0472">Membrane</keyword>
<feature type="region of interest" description="Disordered" evidence="16">
    <location>
        <begin position="1"/>
        <end position="72"/>
    </location>
</feature>
<dbReference type="PANTHER" id="PTHR31297:SF34">
    <property type="entry name" value="GLUCAN 1,3-BETA-GLUCOSIDASE 2"/>
    <property type="match status" value="1"/>
</dbReference>
<comment type="function">
    <text evidence="13">Glucosidase involved in the degradation of cellulosic biomass. Active on lichenan.</text>
</comment>
<dbReference type="AlphaFoldDB" id="A0A4Y7Q7R5"/>
<feature type="transmembrane region" description="Helical" evidence="17">
    <location>
        <begin position="126"/>
        <end position="148"/>
    </location>
</feature>
<evidence type="ECO:0000256" key="7">
    <source>
        <dbReference type="ARBA" id="ARBA00022989"/>
    </source>
</evidence>
<keyword evidence="4 17" id="KW-0812">Transmembrane</keyword>
<dbReference type="Gene3D" id="3.20.20.80">
    <property type="entry name" value="Glycosidases"/>
    <property type="match status" value="1"/>
</dbReference>
<evidence type="ECO:0000256" key="12">
    <source>
        <dbReference type="ARBA" id="ARBA00036824"/>
    </source>
</evidence>
<comment type="subcellular location">
    <subcellularLocation>
        <location evidence="1">Cell membrane</location>
        <topology evidence="1">Single-pass type II membrane protein</topology>
    </subcellularLocation>
</comment>
<dbReference type="EMBL" id="ML170172">
    <property type="protein sequence ID" value="TDL22949.1"/>
    <property type="molecule type" value="Genomic_DNA"/>
</dbReference>
<evidence type="ECO:0000256" key="1">
    <source>
        <dbReference type="ARBA" id="ARBA00004401"/>
    </source>
</evidence>
<dbReference type="InterPro" id="IPR050386">
    <property type="entry name" value="Glycosyl_hydrolase_5"/>
</dbReference>
<feature type="compositionally biased region" description="Basic and acidic residues" evidence="16">
    <location>
        <begin position="10"/>
        <end position="20"/>
    </location>
</feature>
<dbReference type="InterPro" id="IPR017853">
    <property type="entry name" value="GH"/>
</dbReference>
<keyword evidence="11" id="KW-0961">Cell wall biogenesis/degradation</keyword>
<evidence type="ECO:0000256" key="9">
    <source>
        <dbReference type="ARBA" id="ARBA00023180"/>
    </source>
</evidence>
<evidence type="ECO:0000256" key="13">
    <source>
        <dbReference type="ARBA" id="ARBA00037126"/>
    </source>
</evidence>
<protein>
    <recommendedName>
        <fullName evidence="14">glucan 1,3-beta-glucosidase</fullName>
        <ecNumber evidence="14">3.2.1.58</ecNumber>
    </recommendedName>
    <alternativeName>
        <fullName evidence="15">Exo-1,3-beta-glucanase D</fullName>
    </alternativeName>
</protein>
<gene>
    <name evidence="19" type="ORF">BD410DRAFT_828030</name>
</gene>
<dbReference type="GO" id="GO:0009251">
    <property type="term" value="P:glucan catabolic process"/>
    <property type="evidence" value="ECO:0007669"/>
    <property type="project" value="TreeGrafter"/>
</dbReference>
<evidence type="ECO:0000256" key="4">
    <source>
        <dbReference type="ARBA" id="ARBA00022692"/>
    </source>
</evidence>
<feature type="compositionally biased region" description="Pro residues" evidence="16">
    <location>
        <begin position="24"/>
        <end position="44"/>
    </location>
</feature>
<dbReference type="EC" id="3.2.1.58" evidence="14"/>
<keyword evidence="9" id="KW-0325">Glycoprotein</keyword>
<feature type="region of interest" description="Disordered" evidence="16">
    <location>
        <begin position="155"/>
        <end position="190"/>
    </location>
</feature>
<dbReference type="PANTHER" id="PTHR31297">
    <property type="entry name" value="GLUCAN ENDO-1,6-BETA-GLUCOSIDASE B"/>
    <property type="match status" value="1"/>
</dbReference>
<dbReference type="OrthoDB" id="62120at2759"/>
<keyword evidence="5 19" id="KW-0378">Hydrolase</keyword>
<feature type="compositionally biased region" description="Polar residues" evidence="16">
    <location>
        <begin position="56"/>
        <end position="72"/>
    </location>
</feature>
<dbReference type="GO" id="GO:0071555">
    <property type="term" value="P:cell wall organization"/>
    <property type="evidence" value="ECO:0007669"/>
    <property type="project" value="UniProtKB-KW"/>
</dbReference>
<evidence type="ECO:0000256" key="3">
    <source>
        <dbReference type="ARBA" id="ARBA00022475"/>
    </source>
</evidence>
<evidence type="ECO:0000259" key="18">
    <source>
        <dbReference type="Pfam" id="PF00150"/>
    </source>
</evidence>
<organism evidence="19 20">
    <name type="scientific">Rickenella mellea</name>
    <dbReference type="NCBI Taxonomy" id="50990"/>
    <lineage>
        <taxon>Eukaryota</taxon>
        <taxon>Fungi</taxon>
        <taxon>Dikarya</taxon>
        <taxon>Basidiomycota</taxon>
        <taxon>Agaricomycotina</taxon>
        <taxon>Agaricomycetes</taxon>
        <taxon>Hymenochaetales</taxon>
        <taxon>Rickenellaceae</taxon>
        <taxon>Rickenella</taxon>
    </lineage>
</organism>
<comment type="similarity">
    <text evidence="2">Belongs to the glycosyl hydrolase 5 (cellulase A) family.</text>
</comment>
<evidence type="ECO:0000256" key="16">
    <source>
        <dbReference type="SAM" id="MobiDB-lite"/>
    </source>
</evidence>
<evidence type="ECO:0000256" key="17">
    <source>
        <dbReference type="SAM" id="Phobius"/>
    </source>
</evidence>
<evidence type="ECO:0000313" key="20">
    <source>
        <dbReference type="Proteomes" id="UP000294933"/>
    </source>
</evidence>
<evidence type="ECO:0000256" key="10">
    <source>
        <dbReference type="ARBA" id="ARBA00023295"/>
    </source>
</evidence>
<dbReference type="GO" id="GO:0005576">
    <property type="term" value="C:extracellular region"/>
    <property type="evidence" value="ECO:0007669"/>
    <property type="project" value="TreeGrafter"/>
</dbReference>
<feature type="region of interest" description="Disordered" evidence="16">
    <location>
        <begin position="776"/>
        <end position="803"/>
    </location>
</feature>
<evidence type="ECO:0000256" key="15">
    <source>
        <dbReference type="ARBA" id="ARBA00041260"/>
    </source>
</evidence>
<reference evidence="19 20" key="1">
    <citation type="submission" date="2018-06" db="EMBL/GenBank/DDBJ databases">
        <title>A transcriptomic atlas of mushroom development highlights an independent origin of complex multicellularity.</title>
        <authorList>
            <consortium name="DOE Joint Genome Institute"/>
            <person name="Krizsan K."/>
            <person name="Almasi E."/>
            <person name="Merenyi Z."/>
            <person name="Sahu N."/>
            <person name="Viragh M."/>
            <person name="Koszo T."/>
            <person name="Mondo S."/>
            <person name="Kiss B."/>
            <person name="Balint B."/>
            <person name="Kues U."/>
            <person name="Barry K."/>
            <person name="Hegedus J.C."/>
            <person name="Henrissat B."/>
            <person name="Johnson J."/>
            <person name="Lipzen A."/>
            <person name="Ohm R."/>
            <person name="Nagy I."/>
            <person name="Pangilinan J."/>
            <person name="Yan J."/>
            <person name="Xiong Y."/>
            <person name="Grigoriev I.V."/>
            <person name="Hibbett D.S."/>
            <person name="Nagy L.G."/>
        </authorList>
    </citation>
    <scope>NUCLEOTIDE SEQUENCE [LARGE SCALE GENOMIC DNA]</scope>
    <source>
        <strain evidence="19 20">SZMC22713</strain>
    </source>
</reference>
<feature type="compositionally biased region" description="Low complexity" evidence="16">
    <location>
        <begin position="164"/>
        <end position="182"/>
    </location>
</feature>
<dbReference type="Proteomes" id="UP000294933">
    <property type="component" value="Unassembled WGS sequence"/>
</dbReference>
<keyword evidence="6" id="KW-0735">Signal-anchor</keyword>
<evidence type="ECO:0000313" key="19">
    <source>
        <dbReference type="EMBL" id="TDL22949.1"/>
    </source>
</evidence>
<keyword evidence="3" id="KW-1003">Cell membrane</keyword>
<evidence type="ECO:0000256" key="11">
    <source>
        <dbReference type="ARBA" id="ARBA00023316"/>
    </source>
</evidence>
<name>A0A4Y7Q7R5_9AGAM</name>
<evidence type="ECO:0000256" key="2">
    <source>
        <dbReference type="ARBA" id="ARBA00005641"/>
    </source>
</evidence>
<evidence type="ECO:0000256" key="14">
    <source>
        <dbReference type="ARBA" id="ARBA00038929"/>
    </source>
</evidence>
<dbReference type="SUPFAM" id="SSF51445">
    <property type="entry name" value="(Trans)glycosidases"/>
    <property type="match status" value="1"/>
</dbReference>
<dbReference type="GO" id="GO:0009986">
    <property type="term" value="C:cell surface"/>
    <property type="evidence" value="ECO:0007669"/>
    <property type="project" value="TreeGrafter"/>
</dbReference>
<dbReference type="STRING" id="50990.A0A4Y7Q7R5"/>
<accession>A0A4Y7Q7R5</accession>
<keyword evidence="7 17" id="KW-1133">Transmembrane helix</keyword>
<sequence length="803" mass="86477">MASSRPQSMDIDRAQQHDQQHLYPAPPAILPQQPEDPPFIPPYPNRFSTFGDFQAPPSSTASPRGSTYQPYSENNSATLLADHDRAEDYSSSRAASYAEGATGTQGGFYQYNEKGRRKASIWRRPWLWIALLAALLIVAAAVIVPIYFKVIKPNNKSASSTSGSPTQTTKAPKPSSTPKPGSNAAITGGDGSLVTASNGSTFTYSNKFGGYFQIKVANGIVDFGMMCRLFNFSGYYDPEDPFNDSAAPNSWTPPLNTTWDWLKYSANGVNLGGWFVLEPFITPALFQKYQNLSFVVEDEWTLSQAMAADTSAGGGLQAQLEDHYNTFITEDDIAQIAGAGLNWVRVPIPFWAIEKWDGEPFLDKVCWKYILRLFEWARKYGLRVNLDLHTIPGSQNGYNHSGKSGQVNFMNGVMGIANAQRALDYIRIIVEFISQPQYSNVVPMFGIVNEALVSQIGQDQITAFYLQAHNMIRSITGTGAGNGPYISIHDGFQADSTWANFLPGSDRIILDTHPYFAFSGQPNTEPVADWAAQPCNGWAAGILASQSAFGVTVAGEFSNGYNDCGLFLRGVTDPHTYPGNCATDWEDASLWSDATKQGIMQFAMASMDSLHHWFFWTWKIAPSATTGKDNSPLWSYKAGLEGGWMPTDPRTATGTCAKLGNAAPAFAGPYSSWQTGGAGAGTIAASASAQFPWPPASLNGGGAPASLAYTYTQTGPIPTLPPPTLTLTGAAASKTAGVNGWKDPQDTVGDYVTVAGCTYPNAWDATGAALPAAQCTGTPTTKKGTRAPEARVDPKTTPSAVRL</sequence>
<dbReference type="GO" id="GO:0004338">
    <property type="term" value="F:glucan exo-1,3-beta-glucosidase activity"/>
    <property type="evidence" value="ECO:0007669"/>
    <property type="project" value="UniProtKB-EC"/>
</dbReference>
<evidence type="ECO:0000256" key="6">
    <source>
        <dbReference type="ARBA" id="ARBA00022968"/>
    </source>
</evidence>
<proteinExistence type="inferred from homology"/>
<evidence type="ECO:0000256" key="5">
    <source>
        <dbReference type="ARBA" id="ARBA00022801"/>
    </source>
</evidence>
<comment type="catalytic activity">
    <reaction evidence="12">
        <text>Successive hydrolysis of beta-D-glucose units from the non-reducing ends of (1-&gt;3)-beta-D-glucans, releasing alpha-glucose.</text>
        <dbReference type="EC" id="3.2.1.58"/>
    </reaction>
</comment>
<evidence type="ECO:0000256" key="8">
    <source>
        <dbReference type="ARBA" id="ARBA00023136"/>
    </source>
</evidence>
<keyword evidence="10" id="KW-0326">Glycosidase</keyword>
<dbReference type="VEuPathDB" id="FungiDB:BD410DRAFT_828030"/>